<name>A0A1C3WCT4_9BRAD</name>
<reference evidence="3" key="1">
    <citation type="submission" date="2016-08" db="EMBL/GenBank/DDBJ databases">
        <authorList>
            <person name="Varghese N."/>
            <person name="Submissions Spin"/>
        </authorList>
    </citation>
    <scope>NUCLEOTIDE SEQUENCE [LARGE SCALE GENOMIC DNA]</scope>
    <source>
        <strain evidence="3">ERR11</strain>
    </source>
</reference>
<dbReference type="AlphaFoldDB" id="A0A1C3WCT4"/>
<dbReference type="InterPro" id="IPR056091">
    <property type="entry name" value="DUF7674"/>
</dbReference>
<evidence type="ECO:0000313" key="2">
    <source>
        <dbReference type="EMBL" id="SCB37957.1"/>
    </source>
</evidence>
<gene>
    <name evidence="2" type="ORF">GA0061098_1007200</name>
</gene>
<feature type="domain" description="DUF7674" evidence="1">
    <location>
        <begin position="11"/>
        <end position="106"/>
    </location>
</feature>
<accession>A0A1C3WCT4</accession>
<evidence type="ECO:0000313" key="3">
    <source>
        <dbReference type="Proteomes" id="UP000199184"/>
    </source>
</evidence>
<evidence type="ECO:0000259" key="1">
    <source>
        <dbReference type="Pfam" id="PF24722"/>
    </source>
</evidence>
<organism evidence="2 3">
    <name type="scientific">Bradyrhizobium shewense</name>
    <dbReference type="NCBI Taxonomy" id="1761772"/>
    <lineage>
        <taxon>Bacteria</taxon>
        <taxon>Pseudomonadati</taxon>
        <taxon>Pseudomonadota</taxon>
        <taxon>Alphaproteobacteria</taxon>
        <taxon>Hyphomicrobiales</taxon>
        <taxon>Nitrobacteraceae</taxon>
        <taxon>Bradyrhizobium</taxon>
    </lineage>
</organism>
<dbReference type="Proteomes" id="UP000199184">
    <property type="component" value="Unassembled WGS sequence"/>
</dbReference>
<dbReference type="Pfam" id="PF24722">
    <property type="entry name" value="DUF7674"/>
    <property type="match status" value="1"/>
</dbReference>
<dbReference type="EMBL" id="FMAI01000007">
    <property type="protein sequence ID" value="SCB37957.1"/>
    <property type="molecule type" value="Genomic_DNA"/>
</dbReference>
<dbReference type="RefSeq" id="WP_091957392.1">
    <property type="nucleotide sequence ID" value="NZ_FMAI01000007.1"/>
</dbReference>
<sequence>MGDLHRSIFLKELKDTFPDLISEINAQYGLLHQEMHVFADFVQRAIAVGHAKDVASCFEFAEKFYRDGNDQLQNAIGVSFIEHLSLQNAQWAWDLLGPILKREYLQLADAGMAKPLPYLR</sequence>
<keyword evidence="3" id="KW-1185">Reference proteome</keyword>
<proteinExistence type="predicted"/>
<protein>
    <recommendedName>
        <fullName evidence="1">DUF7674 domain-containing protein</fullName>
    </recommendedName>
</protein>